<feature type="region of interest" description="Disordered" evidence="7">
    <location>
        <begin position="1"/>
        <end position="23"/>
    </location>
</feature>
<keyword evidence="4" id="KW-0804">Transcription</keyword>
<keyword evidence="2" id="KW-0805">Transcription regulation</keyword>
<evidence type="ECO:0000313" key="9">
    <source>
        <dbReference type="EMBL" id="GMI31510.1"/>
    </source>
</evidence>
<evidence type="ECO:0000256" key="6">
    <source>
        <dbReference type="RuleBase" id="RU004020"/>
    </source>
</evidence>
<dbReference type="InterPro" id="IPR036388">
    <property type="entry name" value="WH-like_DNA-bd_sf"/>
</dbReference>
<dbReference type="PRINTS" id="PR00056">
    <property type="entry name" value="HSFDOMAIN"/>
</dbReference>
<dbReference type="PANTHER" id="PTHR10015">
    <property type="entry name" value="HEAT SHOCK TRANSCRIPTION FACTOR"/>
    <property type="match status" value="1"/>
</dbReference>
<dbReference type="Proteomes" id="UP001165065">
    <property type="component" value="Unassembled WGS sequence"/>
</dbReference>
<reference evidence="10" key="1">
    <citation type="journal article" date="2023" name="Commun. Biol.">
        <title>Genome analysis of Parmales, the sister group of diatoms, reveals the evolutionary specialization of diatoms from phago-mixotrophs to photoautotrophs.</title>
        <authorList>
            <person name="Ban H."/>
            <person name="Sato S."/>
            <person name="Yoshikawa S."/>
            <person name="Yamada K."/>
            <person name="Nakamura Y."/>
            <person name="Ichinomiya M."/>
            <person name="Sato N."/>
            <person name="Blanc-Mathieu R."/>
            <person name="Endo H."/>
            <person name="Kuwata A."/>
            <person name="Ogata H."/>
        </authorList>
    </citation>
    <scope>NUCLEOTIDE SEQUENCE [LARGE SCALE GENOMIC DNA]</scope>
</reference>
<dbReference type="SMART" id="SM00415">
    <property type="entry name" value="HSF"/>
    <property type="match status" value="1"/>
</dbReference>
<comment type="subcellular location">
    <subcellularLocation>
        <location evidence="1">Nucleus</location>
    </subcellularLocation>
</comment>
<feature type="compositionally biased region" description="Acidic residues" evidence="7">
    <location>
        <begin position="211"/>
        <end position="223"/>
    </location>
</feature>
<gene>
    <name evidence="9" type="ORF">TrCOL_g1845</name>
</gene>
<dbReference type="GO" id="GO:0003700">
    <property type="term" value="F:DNA-binding transcription factor activity"/>
    <property type="evidence" value="ECO:0007669"/>
    <property type="project" value="InterPro"/>
</dbReference>
<dbReference type="OrthoDB" id="60033at2759"/>
<sequence length="396" mass="44043">MVRSQRSTTKVKKASFPPSSAGQFSDQPLFLRKSFALIEDCSANYPETASWTPKGDTFVVKDPVTFAAKNIPQFFKHNNFSSFVRQLNFYGFRKIKSDSILNTHRANQFMDNSRIEPSRWWEFRHVKFQAGRPELISEIRRSNGIDGGIDQKDFSNLQEEVSTLRDRLHHMEATVDHLNQMMSSLLTQNTSLSTQLYASKKRKSTSLPIEGGEESTSEESVDSEDFIKLSVEDHVGEAAISDSGASDRELLMEDAFAYNMDSTSADLPIPDPAPYDDETPEVPVEEIDGLLEVYSPTDALVDGLPPSPDGLTDELKQCDPQMLHLVLQACKTLQLQQQQKDMEKEDQDGSIALPLAAATLGAAVQSNLTLFKAVADKEMLQKEGRVTAARAVSVKG</sequence>
<comment type="similarity">
    <text evidence="6">Belongs to the HSF family.</text>
</comment>
<dbReference type="FunFam" id="1.10.10.10:FF:000027">
    <property type="entry name" value="Heat shock transcription factor 1"/>
    <property type="match status" value="1"/>
</dbReference>
<evidence type="ECO:0000259" key="8">
    <source>
        <dbReference type="SMART" id="SM00415"/>
    </source>
</evidence>
<dbReference type="InterPro" id="IPR000232">
    <property type="entry name" value="HSF_DNA-bd"/>
</dbReference>
<dbReference type="PANTHER" id="PTHR10015:SF206">
    <property type="entry name" value="HSF-TYPE DNA-BINDING DOMAIN-CONTAINING PROTEIN"/>
    <property type="match status" value="1"/>
</dbReference>
<dbReference type="GO" id="GO:0005634">
    <property type="term" value="C:nucleus"/>
    <property type="evidence" value="ECO:0007669"/>
    <property type="project" value="UniProtKB-SubCell"/>
</dbReference>
<evidence type="ECO:0000256" key="5">
    <source>
        <dbReference type="ARBA" id="ARBA00023242"/>
    </source>
</evidence>
<evidence type="ECO:0000256" key="2">
    <source>
        <dbReference type="ARBA" id="ARBA00023015"/>
    </source>
</evidence>
<keyword evidence="5" id="KW-0539">Nucleus</keyword>
<feature type="region of interest" description="Disordered" evidence="7">
    <location>
        <begin position="199"/>
        <end position="223"/>
    </location>
</feature>
<comment type="caution">
    <text evidence="9">The sequence shown here is derived from an EMBL/GenBank/DDBJ whole genome shotgun (WGS) entry which is preliminary data.</text>
</comment>
<accession>A0A9W7G484</accession>
<evidence type="ECO:0000256" key="1">
    <source>
        <dbReference type="ARBA" id="ARBA00004123"/>
    </source>
</evidence>
<proteinExistence type="inferred from homology"/>
<dbReference type="SUPFAM" id="SSF46785">
    <property type="entry name" value="Winged helix' DNA-binding domain"/>
    <property type="match status" value="1"/>
</dbReference>
<evidence type="ECO:0000313" key="10">
    <source>
        <dbReference type="Proteomes" id="UP001165065"/>
    </source>
</evidence>
<dbReference type="Pfam" id="PF00447">
    <property type="entry name" value="HSF_DNA-bind"/>
    <property type="match status" value="1"/>
</dbReference>
<evidence type="ECO:0000256" key="4">
    <source>
        <dbReference type="ARBA" id="ARBA00023163"/>
    </source>
</evidence>
<keyword evidence="10" id="KW-1185">Reference proteome</keyword>
<name>A0A9W7G484_9STRA</name>
<keyword evidence="3" id="KW-0238">DNA-binding</keyword>
<feature type="domain" description="HSF-type DNA-binding" evidence="8">
    <location>
        <begin position="26"/>
        <end position="142"/>
    </location>
</feature>
<evidence type="ECO:0000256" key="3">
    <source>
        <dbReference type="ARBA" id="ARBA00023125"/>
    </source>
</evidence>
<protein>
    <recommendedName>
        <fullName evidence="8">HSF-type DNA-binding domain-containing protein</fullName>
    </recommendedName>
</protein>
<dbReference type="AlphaFoldDB" id="A0A9W7G484"/>
<dbReference type="GO" id="GO:0043565">
    <property type="term" value="F:sequence-specific DNA binding"/>
    <property type="evidence" value="ECO:0007669"/>
    <property type="project" value="InterPro"/>
</dbReference>
<organism evidence="9 10">
    <name type="scientific">Triparma columacea</name>
    <dbReference type="NCBI Taxonomy" id="722753"/>
    <lineage>
        <taxon>Eukaryota</taxon>
        <taxon>Sar</taxon>
        <taxon>Stramenopiles</taxon>
        <taxon>Ochrophyta</taxon>
        <taxon>Bolidophyceae</taxon>
        <taxon>Parmales</taxon>
        <taxon>Triparmaceae</taxon>
        <taxon>Triparma</taxon>
    </lineage>
</organism>
<dbReference type="InterPro" id="IPR036390">
    <property type="entry name" value="WH_DNA-bd_sf"/>
</dbReference>
<dbReference type="Gene3D" id="1.10.10.10">
    <property type="entry name" value="Winged helix-like DNA-binding domain superfamily/Winged helix DNA-binding domain"/>
    <property type="match status" value="1"/>
</dbReference>
<evidence type="ECO:0000256" key="7">
    <source>
        <dbReference type="SAM" id="MobiDB-lite"/>
    </source>
</evidence>
<dbReference type="EMBL" id="BRYA01000009">
    <property type="protein sequence ID" value="GMI31510.1"/>
    <property type="molecule type" value="Genomic_DNA"/>
</dbReference>